<organism evidence="9 10">
    <name type="scientific">Thauera aminoaromatica</name>
    <dbReference type="NCBI Taxonomy" id="164330"/>
    <lineage>
        <taxon>Bacteria</taxon>
        <taxon>Pseudomonadati</taxon>
        <taxon>Pseudomonadota</taxon>
        <taxon>Betaproteobacteria</taxon>
        <taxon>Rhodocyclales</taxon>
        <taxon>Zoogloeaceae</taxon>
        <taxon>Thauera</taxon>
    </lineage>
</organism>
<keyword evidence="3" id="KW-0285">Flavoprotein</keyword>
<dbReference type="RefSeq" id="WP_276656839.1">
    <property type="nucleotide sequence ID" value="NZ_SSFD01000040.1"/>
</dbReference>
<dbReference type="InterPro" id="IPR006076">
    <property type="entry name" value="FAD-dep_OxRdtase"/>
</dbReference>
<dbReference type="PRINTS" id="PR01001">
    <property type="entry name" value="FADG3PDH"/>
</dbReference>
<evidence type="ECO:0000313" key="10">
    <source>
        <dbReference type="Proteomes" id="UP000321192"/>
    </source>
</evidence>
<protein>
    <submittedName>
        <fullName evidence="9">Glycerol-3-phosphate dehydrogenase/oxidase</fullName>
    </submittedName>
</protein>
<sequence length="520" mass="53892">MESVHPHARRRLLARLADARAVDLVVVGGGATGLGCALDAAARGHSVLLVEARDFAAGTSSRSTKLIHGGVRYLAQGRIGLVREALRERGRLLRNAPALVHPLRFVVPARNLAERLLLRLGLGAYEALAGRDGLGGCTLLDAAGLHAALPGLREEGLGGGVAFRDAQFDDAGLALALARTASAHGALLLNHCAAHELVVEDGRLRGVVVREAEGGQAHHVAARAVINATGVWGDTLRRRADPAARALLRPSQGVHLVVDADCLPGSDALLVPRTPDGRVLFMIPWCGKVLIGTTDTPRADTPAEPEPLAGEVDELLAAAARWLRRPPAREAVRSVFVGLRPLLGEDGGDGASSRLSREHRVEVSAQGLVSVLGGKWTTYRAMAEQAVDAAEVVGGLARRASPTASLALDCGVCAGEAGEADLPGAPPGLPPGVLPGAAAVRRALREDFALSVEDVLARRSRALFLDAAAAAAVAPAVADLLAAELGWSAQRRAAELATFRALAARYGTRSRTTASSPPSG</sequence>
<evidence type="ECO:0000256" key="2">
    <source>
        <dbReference type="ARBA" id="ARBA00007330"/>
    </source>
</evidence>
<dbReference type="GO" id="GO:0046168">
    <property type="term" value="P:glycerol-3-phosphate catabolic process"/>
    <property type="evidence" value="ECO:0007669"/>
    <property type="project" value="TreeGrafter"/>
</dbReference>
<proteinExistence type="inferred from homology"/>
<dbReference type="Gene3D" id="3.30.9.10">
    <property type="entry name" value="D-Amino Acid Oxidase, subunit A, domain 2"/>
    <property type="match status" value="1"/>
</dbReference>
<comment type="cofactor">
    <cofactor evidence="1">
        <name>FAD</name>
        <dbReference type="ChEBI" id="CHEBI:57692"/>
    </cofactor>
</comment>
<evidence type="ECO:0000256" key="5">
    <source>
        <dbReference type="ARBA" id="ARBA00022827"/>
    </source>
</evidence>
<dbReference type="GO" id="GO:0006071">
    <property type="term" value="P:glycerol metabolic process"/>
    <property type="evidence" value="ECO:0007669"/>
    <property type="project" value="UniProtKB-KW"/>
</dbReference>
<keyword evidence="6" id="KW-0560">Oxidoreductase</keyword>
<accession>A0A5C7T613</accession>
<gene>
    <name evidence="9" type="ORF">E6Q80_02935</name>
</gene>
<comment type="caution">
    <text evidence="9">The sequence shown here is derived from an EMBL/GenBank/DDBJ whole genome shotgun (WGS) entry which is preliminary data.</text>
</comment>
<dbReference type="PROSITE" id="PS00978">
    <property type="entry name" value="FAD_G3PDH_2"/>
    <property type="match status" value="1"/>
</dbReference>
<dbReference type="InterPro" id="IPR000447">
    <property type="entry name" value="G3P_DH_FAD-dep"/>
</dbReference>
<name>A0A5C7T613_THASP</name>
<evidence type="ECO:0000256" key="1">
    <source>
        <dbReference type="ARBA" id="ARBA00001974"/>
    </source>
</evidence>
<dbReference type="SUPFAM" id="SSF51905">
    <property type="entry name" value="FAD/NAD(P)-binding domain"/>
    <property type="match status" value="1"/>
</dbReference>
<evidence type="ECO:0000259" key="8">
    <source>
        <dbReference type="Pfam" id="PF16901"/>
    </source>
</evidence>
<dbReference type="InterPro" id="IPR038299">
    <property type="entry name" value="DAO_C_sf"/>
</dbReference>
<dbReference type="InterPro" id="IPR036188">
    <property type="entry name" value="FAD/NAD-bd_sf"/>
</dbReference>
<evidence type="ECO:0000256" key="3">
    <source>
        <dbReference type="ARBA" id="ARBA00022630"/>
    </source>
</evidence>
<evidence type="ECO:0000259" key="7">
    <source>
        <dbReference type="Pfam" id="PF01266"/>
    </source>
</evidence>
<dbReference type="PANTHER" id="PTHR11985:SF35">
    <property type="entry name" value="ANAEROBIC GLYCEROL-3-PHOSPHATE DEHYDROGENASE SUBUNIT A"/>
    <property type="match status" value="1"/>
</dbReference>
<feature type="domain" description="FAD dependent oxidoreductase" evidence="7">
    <location>
        <begin position="23"/>
        <end position="352"/>
    </location>
</feature>
<comment type="similarity">
    <text evidence="2">Belongs to the FAD-dependent glycerol-3-phosphate dehydrogenase family.</text>
</comment>
<dbReference type="Proteomes" id="UP000321192">
    <property type="component" value="Unassembled WGS sequence"/>
</dbReference>
<keyword evidence="5" id="KW-0274">FAD</keyword>
<dbReference type="Pfam" id="PF01266">
    <property type="entry name" value="DAO"/>
    <property type="match status" value="1"/>
</dbReference>
<dbReference type="InterPro" id="IPR031656">
    <property type="entry name" value="DAO_C"/>
</dbReference>
<evidence type="ECO:0000256" key="4">
    <source>
        <dbReference type="ARBA" id="ARBA00022798"/>
    </source>
</evidence>
<dbReference type="AlphaFoldDB" id="A0A5C7T613"/>
<dbReference type="PANTHER" id="PTHR11985">
    <property type="entry name" value="GLYCEROL-3-PHOSPHATE DEHYDROGENASE"/>
    <property type="match status" value="1"/>
</dbReference>
<evidence type="ECO:0000313" key="9">
    <source>
        <dbReference type="EMBL" id="TXH91162.1"/>
    </source>
</evidence>
<dbReference type="Gene3D" id="1.10.8.870">
    <property type="entry name" value="Alpha-glycerophosphate oxidase, cap domain"/>
    <property type="match status" value="1"/>
</dbReference>
<keyword evidence="4" id="KW-0319">Glycerol metabolism</keyword>
<dbReference type="Gene3D" id="3.50.50.60">
    <property type="entry name" value="FAD/NAD(P)-binding domain"/>
    <property type="match status" value="1"/>
</dbReference>
<dbReference type="Pfam" id="PF16901">
    <property type="entry name" value="DAO_C"/>
    <property type="match status" value="1"/>
</dbReference>
<evidence type="ECO:0000256" key="6">
    <source>
        <dbReference type="ARBA" id="ARBA00023002"/>
    </source>
</evidence>
<dbReference type="EMBL" id="SSFD01000040">
    <property type="protein sequence ID" value="TXH91162.1"/>
    <property type="molecule type" value="Genomic_DNA"/>
</dbReference>
<dbReference type="GO" id="GO:0004368">
    <property type="term" value="F:glycerol-3-phosphate dehydrogenase (quinone) activity"/>
    <property type="evidence" value="ECO:0007669"/>
    <property type="project" value="InterPro"/>
</dbReference>
<feature type="domain" description="Alpha-glycerophosphate oxidase C-terminal" evidence="8">
    <location>
        <begin position="438"/>
        <end position="492"/>
    </location>
</feature>
<reference evidence="9 10" key="1">
    <citation type="submission" date="2018-09" db="EMBL/GenBank/DDBJ databases">
        <title>Metagenome Assembled Genomes from an Advanced Water Purification Facility.</title>
        <authorList>
            <person name="Stamps B.W."/>
            <person name="Spear J.R."/>
        </authorList>
    </citation>
    <scope>NUCLEOTIDE SEQUENCE [LARGE SCALE GENOMIC DNA]</scope>
    <source>
        <strain evidence="9">Bin_27_1</strain>
    </source>
</reference>